<feature type="non-terminal residue" evidence="5">
    <location>
        <position position="1"/>
    </location>
</feature>
<proteinExistence type="predicted"/>
<dbReference type="OrthoDB" id="5121955at2759"/>
<dbReference type="GO" id="GO:0008270">
    <property type="term" value="F:zinc ion binding"/>
    <property type="evidence" value="ECO:0007669"/>
    <property type="project" value="InterPro"/>
</dbReference>
<dbReference type="Pfam" id="PF00172">
    <property type="entry name" value="Zn_clus"/>
    <property type="match status" value="1"/>
</dbReference>
<dbReference type="CDD" id="cd12148">
    <property type="entry name" value="fungal_TF_MHR"/>
    <property type="match status" value="1"/>
</dbReference>
<feature type="compositionally biased region" description="Polar residues" evidence="3">
    <location>
        <begin position="82"/>
        <end position="100"/>
    </location>
</feature>
<comment type="caution">
    <text evidence="5">The sequence shown here is derived from an EMBL/GenBank/DDBJ whole genome shotgun (WGS) entry which is preliminary data.</text>
</comment>
<dbReference type="EMBL" id="JAGMUU010000023">
    <property type="protein sequence ID" value="KAH7126484.1"/>
    <property type="molecule type" value="Genomic_DNA"/>
</dbReference>
<dbReference type="CDD" id="cd00067">
    <property type="entry name" value="GAL4"/>
    <property type="match status" value="1"/>
</dbReference>
<dbReference type="InterPro" id="IPR052761">
    <property type="entry name" value="Fungal_Detox/Toxin_TFs"/>
</dbReference>
<sequence length="610" mass="69180">MELPASSSLVLQKSPAGLEIKSVHRSPQACLYCRSRKVRCDVSKNGQPCMNCNLDEQKCVVTKRASRSPGPIILADQDDTTTEGNIGAESSGTPHGSSEATPVGKPIALDCSMTEEAATNHFLVDHTATDLLSSFFVNLSSDNRLEPSNTVVYCSYPFMTVSNMFYVPARDVRFLDAEDCFRLPTRSILDQAVRQYFLHVHPLLPMLSEVDFWEAYYSPAPDESIKTSLLLMQAMLFVSCNFLSLDSLNHLGYSNVRSARASFYRKAKLIYDFDIEPCRLKTAQAALLLTFWTPAVKADSKPNTSWLMIAIENARTVKADYHSDVSNFPPQKADDHAILRRLWWCCIMRDRILPLGLRRSITITLAHFDFDKNLELGTTEIQAEIRRSNVYDAETRTALARATKRLLKFSVLLTNILLLLYPLKPITDNTREMQAKMVSVRKYKEDLLRWYTERSTTESVRREKFVEHKSVTMHTALMHIYYHGAMISLCHYDLKAVGAVSTCDQKIKIAQTRKEVQRSISCITDLLDGLNQLHVARWLPITIVAYAAFPLAVHMFDAQFPRAKVGNSVEQQQRSQSKQRQLAALIKAMKVFHEQYDGVEDVVRTIRSII</sequence>
<evidence type="ECO:0000256" key="1">
    <source>
        <dbReference type="ARBA" id="ARBA00022723"/>
    </source>
</evidence>
<dbReference type="InterPro" id="IPR036864">
    <property type="entry name" value="Zn2-C6_fun-type_DNA-bd_sf"/>
</dbReference>
<dbReference type="AlphaFoldDB" id="A0A9P9IPE0"/>
<dbReference type="GO" id="GO:0006351">
    <property type="term" value="P:DNA-templated transcription"/>
    <property type="evidence" value="ECO:0007669"/>
    <property type="project" value="InterPro"/>
</dbReference>
<protein>
    <submittedName>
        <fullName evidence="5">Fungal-specific transcription factor domain-containing protein</fullName>
    </submittedName>
</protein>
<dbReference type="Pfam" id="PF04082">
    <property type="entry name" value="Fungal_trans"/>
    <property type="match status" value="1"/>
</dbReference>
<keyword evidence="2" id="KW-0539">Nucleus</keyword>
<keyword evidence="1" id="KW-0479">Metal-binding</keyword>
<dbReference type="Proteomes" id="UP000717696">
    <property type="component" value="Unassembled WGS sequence"/>
</dbReference>
<evidence type="ECO:0000259" key="4">
    <source>
        <dbReference type="PROSITE" id="PS50048"/>
    </source>
</evidence>
<dbReference type="PROSITE" id="PS00463">
    <property type="entry name" value="ZN2_CY6_FUNGAL_1"/>
    <property type="match status" value="1"/>
</dbReference>
<evidence type="ECO:0000256" key="3">
    <source>
        <dbReference type="SAM" id="MobiDB-lite"/>
    </source>
</evidence>
<dbReference type="InterPro" id="IPR001138">
    <property type="entry name" value="Zn2Cys6_DnaBD"/>
</dbReference>
<feature type="region of interest" description="Disordered" evidence="3">
    <location>
        <begin position="70"/>
        <end position="101"/>
    </location>
</feature>
<feature type="domain" description="Zn(2)-C6 fungal-type" evidence="4">
    <location>
        <begin position="29"/>
        <end position="61"/>
    </location>
</feature>
<dbReference type="SUPFAM" id="SSF57701">
    <property type="entry name" value="Zn2/Cys6 DNA-binding domain"/>
    <property type="match status" value="1"/>
</dbReference>
<evidence type="ECO:0000313" key="6">
    <source>
        <dbReference type="Proteomes" id="UP000717696"/>
    </source>
</evidence>
<name>A0A9P9IPE0_9HYPO</name>
<dbReference type="GO" id="GO:0000981">
    <property type="term" value="F:DNA-binding transcription factor activity, RNA polymerase II-specific"/>
    <property type="evidence" value="ECO:0007669"/>
    <property type="project" value="InterPro"/>
</dbReference>
<gene>
    <name evidence="5" type="ORF">B0J13DRAFT_454726</name>
</gene>
<accession>A0A9P9IPE0</accession>
<dbReference type="PROSITE" id="PS50048">
    <property type="entry name" value="ZN2_CY6_FUNGAL_2"/>
    <property type="match status" value="1"/>
</dbReference>
<dbReference type="PANTHER" id="PTHR47425">
    <property type="entry name" value="FARB-RELATED"/>
    <property type="match status" value="1"/>
</dbReference>
<reference evidence="5" key="1">
    <citation type="journal article" date="2021" name="Nat. Commun.">
        <title>Genetic determinants of endophytism in the Arabidopsis root mycobiome.</title>
        <authorList>
            <person name="Mesny F."/>
            <person name="Miyauchi S."/>
            <person name="Thiergart T."/>
            <person name="Pickel B."/>
            <person name="Atanasova L."/>
            <person name="Karlsson M."/>
            <person name="Huettel B."/>
            <person name="Barry K.W."/>
            <person name="Haridas S."/>
            <person name="Chen C."/>
            <person name="Bauer D."/>
            <person name="Andreopoulos W."/>
            <person name="Pangilinan J."/>
            <person name="LaButti K."/>
            <person name="Riley R."/>
            <person name="Lipzen A."/>
            <person name="Clum A."/>
            <person name="Drula E."/>
            <person name="Henrissat B."/>
            <person name="Kohler A."/>
            <person name="Grigoriev I.V."/>
            <person name="Martin F.M."/>
            <person name="Hacquard S."/>
        </authorList>
    </citation>
    <scope>NUCLEOTIDE SEQUENCE</scope>
    <source>
        <strain evidence="5">MPI-CAGE-AT-0021</strain>
    </source>
</reference>
<organism evidence="5 6">
    <name type="scientific">Dactylonectria estremocensis</name>
    <dbReference type="NCBI Taxonomy" id="1079267"/>
    <lineage>
        <taxon>Eukaryota</taxon>
        <taxon>Fungi</taxon>
        <taxon>Dikarya</taxon>
        <taxon>Ascomycota</taxon>
        <taxon>Pezizomycotina</taxon>
        <taxon>Sordariomycetes</taxon>
        <taxon>Hypocreomycetidae</taxon>
        <taxon>Hypocreales</taxon>
        <taxon>Nectriaceae</taxon>
        <taxon>Dactylonectria</taxon>
    </lineage>
</organism>
<dbReference type="GO" id="GO:0003677">
    <property type="term" value="F:DNA binding"/>
    <property type="evidence" value="ECO:0007669"/>
    <property type="project" value="InterPro"/>
</dbReference>
<keyword evidence="6" id="KW-1185">Reference proteome</keyword>
<evidence type="ECO:0000313" key="5">
    <source>
        <dbReference type="EMBL" id="KAH7126484.1"/>
    </source>
</evidence>
<dbReference type="SMART" id="SM00066">
    <property type="entry name" value="GAL4"/>
    <property type="match status" value="1"/>
</dbReference>
<dbReference type="Gene3D" id="4.10.240.10">
    <property type="entry name" value="Zn(2)-C6 fungal-type DNA-binding domain"/>
    <property type="match status" value="1"/>
</dbReference>
<dbReference type="InterPro" id="IPR007219">
    <property type="entry name" value="XnlR_reg_dom"/>
</dbReference>
<evidence type="ECO:0000256" key="2">
    <source>
        <dbReference type="ARBA" id="ARBA00023242"/>
    </source>
</evidence>
<dbReference type="PANTHER" id="PTHR47425:SF2">
    <property type="entry name" value="FARB-RELATED"/>
    <property type="match status" value="1"/>
</dbReference>